<dbReference type="InterPro" id="IPR020084">
    <property type="entry name" value="NUDIX_hydrolase_CS"/>
</dbReference>
<dbReference type="STRING" id="1205910.B005_5230"/>
<dbReference type="GO" id="GO:0016787">
    <property type="term" value="F:hydrolase activity"/>
    <property type="evidence" value="ECO:0007669"/>
    <property type="project" value="UniProtKB-KW"/>
</dbReference>
<organism evidence="6 7">
    <name type="scientific">Nocardiopsis alba (strain ATCC BAA-2165 / BE74)</name>
    <dbReference type="NCBI Taxonomy" id="1205910"/>
    <lineage>
        <taxon>Bacteria</taxon>
        <taxon>Bacillati</taxon>
        <taxon>Actinomycetota</taxon>
        <taxon>Actinomycetes</taxon>
        <taxon>Streptosporangiales</taxon>
        <taxon>Nocardiopsidaceae</taxon>
        <taxon>Nocardiopsis</taxon>
    </lineage>
</organism>
<evidence type="ECO:0000313" key="6">
    <source>
        <dbReference type="EMBL" id="AFR07336.1"/>
    </source>
</evidence>
<dbReference type="InterPro" id="IPR015797">
    <property type="entry name" value="NUDIX_hydrolase-like_dom_sf"/>
</dbReference>
<evidence type="ECO:0000256" key="3">
    <source>
        <dbReference type="RuleBase" id="RU003476"/>
    </source>
</evidence>
<evidence type="ECO:0000256" key="4">
    <source>
        <dbReference type="SAM" id="MobiDB-lite"/>
    </source>
</evidence>
<dbReference type="SUPFAM" id="SSF55811">
    <property type="entry name" value="Nudix"/>
    <property type="match status" value="1"/>
</dbReference>
<dbReference type="HOGENOM" id="CLU_1388969_0_0_11"/>
<gene>
    <name evidence="6" type="ordered locus">B005_5230</name>
</gene>
<reference evidence="7" key="2">
    <citation type="submission" date="2012-08" db="EMBL/GenBank/DDBJ databases">
        <title>Whole-genome sequence of Nocardiopsis alba strain ATCC BAA-2165 associated with honeybees.</title>
        <authorList>
            <person name="Qiao J."/>
            <person name="Chen L."/>
            <person name="Li Y."/>
            <person name="Wang J."/>
            <person name="Zhang W."/>
            <person name="Chen S."/>
        </authorList>
    </citation>
    <scope>NUCLEOTIDE SEQUENCE [LARGE SCALE GENOMIC DNA]</scope>
    <source>
        <strain evidence="7">ATCC BAA-2165 / BE74</strain>
    </source>
</reference>
<feature type="region of interest" description="Disordered" evidence="4">
    <location>
        <begin position="167"/>
        <end position="189"/>
    </location>
</feature>
<evidence type="ECO:0000259" key="5">
    <source>
        <dbReference type="PROSITE" id="PS51462"/>
    </source>
</evidence>
<dbReference type="Pfam" id="PF00293">
    <property type="entry name" value="NUDIX"/>
    <property type="match status" value="1"/>
</dbReference>
<dbReference type="PROSITE" id="PS00893">
    <property type="entry name" value="NUDIX_BOX"/>
    <property type="match status" value="1"/>
</dbReference>
<keyword evidence="2 3" id="KW-0378">Hydrolase</keyword>
<evidence type="ECO:0000313" key="7">
    <source>
        <dbReference type="Proteomes" id="UP000003779"/>
    </source>
</evidence>
<comment type="similarity">
    <text evidence="1 3">Belongs to the Nudix hydrolase family.</text>
</comment>
<sequence>MSDVREVRDKALCYVVRDGRLLVFRHVDASPEEVGLQVPAGSVRPGETPEAAALREGREETGLTGLSYARSGWSNTTSPPIDSRSSGVTSSTWRWTARSPSGGPRSRSTTGWGSRHASNASGSPCPPGTCCSPDRGLCWGGCTTLLEIVTDEREVGDVFRDIGLRRRSGPTARGLRPSPRKHPASPGRGLWKCAVG</sequence>
<dbReference type="InterPro" id="IPR000086">
    <property type="entry name" value="NUDIX_hydrolase_dom"/>
</dbReference>
<dbReference type="Gene3D" id="3.90.79.10">
    <property type="entry name" value="Nucleoside Triphosphate Pyrophosphohydrolase"/>
    <property type="match status" value="1"/>
</dbReference>
<protein>
    <submittedName>
        <fullName evidence="6">NUDIX domain protein</fullName>
    </submittedName>
</protein>
<dbReference type="PATRIC" id="fig|1205910.3.peg.4943"/>
<name>J7L3L4_NOCAA</name>
<dbReference type="AlphaFoldDB" id="J7L3L4"/>
<dbReference type="InterPro" id="IPR020476">
    <property type="entry name" value="Nudix_hydrolase"/>
</dbReference>
<dbReference type="PRINTS" id="PR00502">
    <property type="entry name" value="NUDIXFAMILY"/>
</dbReference>
<evidence type="ECO:0000256" key="2">
    <source>
        <dbReference type="ARBA" id="ARBA00022801"/>
    </source>
</evidence>
<feature type="domain" description="Nudix hydrolase" evidence="5">
    <location>
        <begin position="6"/>
        <end position="163"/>
    </location>
</feature>
<evidence type="ECO:0000256" key="1">
    <source>
        <dbReference type="ARBA" id="ARBA00005582"/>
    </source>
</evidence>
<accession>J7L3L4</accession>
<feature type="region of interest" description="Disordered" evidence="4">
    <location>
        <begin position="38"/>
        <end position="127"/>
    </location>
</feature>
<feature type="compositionally biased region" description="Polar residues" evidence="4">
    <location>
        <begin position="72"/>
        <end position="94"/>
    </location>
</feature>
<dbReference type="KEGG" id="nal:B005_5230"/>
<dbReference type="PROSITE" id="PS51462">
    <property type="entry name" value="NUDIX"/>
    <property type="match status" value="1"/>
</dbReference>
<dbReference type="EMBL" id="CP003788">
    <property type="protein sequence ID" value="AFR07336.1"/>
    <property type="molecule type" value="Genomic_DNA"/>
</dbReference>
<dbReference type="Proteomes" id="UP000003779">
    <property type="component" value="Chromosome"/>
</dbReference>
<dbReference type="eggNOG" id="COG0494">
    <property type="taxonomic scope" value="Bacteria"/>
</dbReference>
<proteinExistence type="inferred from homology"/>
<reference evidence="6 7" key="1">
    <citation type="journal article" date="2012" name="J. Bacteriol.">
        <title>Whole-Genome Sequence of Nocardiopsis alba Strain ATCC BAA-2165, Associated with Honeybees.</title>
        <authorList>
            <person name="Qiao J."/>
            <person name="Chen L."/>
            <person name="Li Y."/>
            <person name="Wang J."/>
            <person name="Zhang W."/>
            <person name="Chen S."/>
        </authorList>
    </citation>
    <scope>NUCLEOTIDE SEQUENCE [LARGE SCALE GENOMIC DNA]</scope>
    <source>
        <strain evidence="7">ATCC BAA-2165 / BE74</strain>
    </source>
</reference>
<feature type="compositionally biased region" description="Low complexity" evidence="4">
    <location>
        <begin position="98"/>
        <end position="115"/>
    </location>
</feature>